<gene>
    <name evidence="2" type="ORF">FHS42_005145</name>
</gene>
<keyword evidence="1" id="KW-1133">Transmembrane helix</keyword>
<evidence type="ECO:0000256" key="1">
    <source>
        <dbReference type="SAM" id="Phobius"/>
    </source>
</evidence>
<dbReference type="EMBL" id="JACHJL010000014">
    <property type="protein sequence ID" value="MBB5938061.1"/>
    <property type="molecule type" value="Genomic_DNA"/>
</dbReference>
<keyword evidence="3" id="KW-1185">Reference proteome</keyword>
<feature type="transmembrane region" description="Helical" evidence="1">
    <location>
        <begin position="6"/>
        <end position="27"/>
    </location>
</feature>
<evidence type="ECO:0000313" key="3">
    <source>
        <dbReference type="Proteomes" id="UP000588098"/>
    </source>
</evidence>
<evidence type="ECO:0000313" key="2">
    <source>
        <dbReference type="EMBL" id="MBB5938061.1"/>
    </source>
</evidence>
<keyword evidence="1" id="KW-0472">Membrane</keyword>
<dbReference type="Proteomes" id="UP000588098">
    <property type="component" value="Unassembled WGS sequence"/>
</dbReference>
<proteinExistence type="predicted"/>
<keyword evidence="1" id="KW-0812">Transmembrane</keyword>
<accession>A0A7W9QDE2</accession>
<dbReference type="AlphaFoldDB" id="A0A7W9QDE2"/>
<comment type="caution">
    <text evidence="2">The sequence shown here is derived from an EMBL/GenBank/DDBJ whole genome shotgun (WGS) entry which is preliminary data.</text>
</comment>
<sequence length="81" mass="9388">MLFPGVRVVTVMLFVGGMVGAVVALYWRLRQRGKRRTEAAEGLLIEQERLRQLHGVRTSYNSISMHNMHGLTSEDLYKYHR</sequence>
<reference evidence="2 3" key="1">
    <citation type="submission" date="2020-08" db="EMBL/GenBank/DDBJ databases">
        <title>Genomic Encyclopedia of Type Strains, Phase III (KMG-III): the genomes of soil and plant-associated and newly described type strains.</title>
        <authorList>
            <person name="Whitman W."/>
        </authorList>
    </citation>
    <scope>NUCLEOTIDE SEQUENCE [LARGE SCALE GENOMIC DNA]</scope>
    <source>
        <strain evidence="2 3">CECT 8305</strain>
    </source>
</reference>
<organism evidence="2 3">
    <name type="scientific">Streptomyces zagrosensis</name>
    <dbReference type="NCBI Taxonomy" id="1042984"/>
    <lineage>
        <taxon>Bacteria</taxon>
        <taxon>Bacillati</taxon>
        <taxon>Actinomycetota</taxon>
        <taxon>Actinomycetes</taxon>
        <taxon>Kitasatosporales</taxon>
        <taxon>Streptomycetaceae</taxon>
        <taxon>Streptomyces</taxon>
    </lineage>
</organism>
<dbReference type="RefSeq" id="WP_184575536.1">
    <property type="nucleotide sequence ID" value="NZ_JACHJL010000014.1"/>
</dbReference>
<name>A0A7W9QDE2_9ACTN</name>
<protein>
    <submittedName>
        <fullName evidence="2">Uncharacterized protein</fullName>
    </submittedName>
</protein>